<dbReference type="AlphaFoldDB" id="A0A5Q6PDF2"/>
<evidence type="ECO:0000313" key="2">
    <source>
        <dbReference type="Proteomes" id="UP000323225"/>
    </source>
</evidence>
<protein>
    <submittedName>
        <fullName evidence="1">Sporulation protein</fullName>
    </submittedName>
</protein>
<proteinExistence type="predicted"/>
<dbReference type="PANTHER" id="PTHR40053">
    <property type="entry name" value="SPORULATION-CONTROL PROTEIN SPO0M"/>
    <property type="match status" value="1"/>
</dbReference>
<name>A0A5Q6PDF2_VIBCL</name>
<dbReference type="Pfam" id="PF07070">
    <property type="entry name" value="Spo0M"/>
    <property type="match status" value="1"/>
</dbReference>
<dbReference type="InterPro" id="IPR009776">
    <property type="entry name" value="Spore_0_M"/>
</dbReference>
<reference evidence="1 2" key="1">
    <citation type="submission" date="2019-09" db="EMBL/GenBank/DDBJ databases">
        <authorList>
            <person name="Kritzky A."/>
            <person name="Schelkanova E.Y."/>
            <person name="Alkhova Z.V."/>
            <person name="Smirnova N.I."/>
        </authorList>
    </citation>
    <scope>NUCLEOTIDE SEQUENCE [LARGE SCALE GENOMIC DNA]</scope>
    <source>
        <strain evidence="1 2">M1526</strain>
    </source>
</reference>
<dbReference type="EMBL" id="VUAA01000041">
    <property type="protein sequence ID" value="KAA1252730.1"/>
    <property type="molecule type" value="Genomic_DNA"/>
</dbReference>
<gene>
    <name evidence="1" type="ORF">F0M16_21260</name>
</gene>
<sequence>MISKVFAKMGFGSAKVDTQLDSSFVEQGGTVSGNVVIKGGNVDQDISKVTLSVMTRAKHENDEGCYYADHCIGGVDIPYNCTVQAGQQISIPFSFNLPSETPITTINQGSNESAVWIDTNLDIDFGVDSEDRDFINVKPHHAVQKVIDVITESGMRVVKTDVESGYLNTHQFSSTSGIYQEIELKPSGMFSRFEEVELSFIVDRDQIHLLVELDRRYGGDGYKGYTFPADITKEYANSLVSDIFS</sequence>
<comment type="caution">
    <text evidence="1">The sequence shown here is derived from an EMBL/GenBank/DDBJ whole genome shotgun (WGS) entry which is preliminary data.</text>
</comment>
<dbReference type="PANTHER" id="PTHR40053:SF1">
    <property type="entry name" value="SPORULATION-CONTROL PROTEIN SPO0M"/>
    <property type="match status" value="1"/>
</dbReference>
<dbReference type="Proteomes" id="UP000323225">
    <property type="component" value="Unassembled WGS sequence"/>
</dbReference>
<organism evidence="1 2">
    <name type="scientific">Vibrio cholerae</name>
    <dbReference type="NCBI Taxonomy" id="666"/>
    <lineage>
        <taxon>Bacteria</taxon>
        <taxon>Pseudomonadati</taxon>
        <taxon>Pseudomonadota</taxon>
        <taxon>Gammaproteobacteria</taxon>
        <taxon>Vibrionales</taxon>
        <taxon>Vibrionaceae</taxon>
        <taxon>Vibrio</taxon>
    </lineage>
</organism>
<evidence type="ECO:0000313" key="1">
    <source>
        <dbReference type="EMBL" id="KAA1252730.1"/>
    </source>
</evidence>
<accession>A0A5Q6PDF2</accession>